<dbReference type="Proteomes" id="UP000823615">
    <property type="component" value="Unassembled WGS sequence"/>
</dbReference>
<reference evidence="1" key="1">
    <citation type="submission" date="2020-10" db="EMBL/GenBank/DDBJ databases">
        <authorList>
            <person name="Gilroy R."/>
        </authorList>
    </citation>
    <scope>NUCLEOTIDE SEQUENCE</scope>
    <source>
        <strain evidence="1">7293</strain>
    </source>
</reference>
<dbReference type="InterPro" id="IPR036890">
    <property type="entry name" value="HATPase_C_sf"/>
</dbReference>
<gene>
    <name evidence="1" type="ORF">IAA97_06080</name>
</gene>
<evidence type="ECO:0000313" key="1">
    <source>
        <dbReference type="EMBL" id="MBO8436529.1"/>
    </source>
</evidence>
<accession>A0A9D9E3P9</accession>
<protein>
    <submittedName>
        <fullName evidence="1">Uncharacterized protein</fullName>
    </submittedName>
</protein>
<organism evidence="1 2">
    <name type="scientific">Candidatus Ornithospirochaeta stercoripullorum</name>
    <dbReference type="NCBI Taxonomy" id="2840899"/>
    <lineage>
        <taxon>Bacteria</taxon>
        <taxon>Pseudomonadati</taxon>
        <taxon>Spirochaetota</taxon>
        <taxon>Spirochaetia</taxon>
        <taxon>Spirochaetales</taxon>
        <taxon>Spirochaetaceae</taxon>
        <taxon>Spirochaetaceae incertae sedis</taxon>
        <taxon>Candidatus Ornithospirochaeta</taxon>
    </lineage>
</organism>
<proteinExistence type="predicted"/>
<sequence>MHDVSDLVIEAVANSIEAGAERIAVSIAIADGVVNARISDNGVFTLEGNPFREGITTKGEGRGQGLHIIYKRSEGRCRLTRGDGITELEFSAEDDGSFDELDKALLPLLGMDDGITVKIRKNNREMEITRSLLEKWDAVPDRAGRIGRFRALIHSLEKGEIYG</sequence>
<name>A0A9D9E3P9_9SPIO</name>
<dbReference type="AlphaFoldDB" id="A0A9D9E3P9"/>
<comment type="caution">
    <text evidence="1">The sequence shown here is derived from an EMBL/GenBank/DDBJ whole genome shotgun (WGS) entry which is preliminary data.</text>
</comment>
<dbReference type="SUPFAM" id="SSF55874">
    <property type="entry name" value="ATPase domain of HSP90 chaperone/DNA topoisomerase II/histidine kinase"/>
    <property type="match status" value="1"/>
</dbReference>
<reference evidence="1" key="2">
    <citation type="journal article" date="2021" name="PeerJ">
        <title>Extensive microbial diversity within the chicken gut microbiome revealed by metagenomics and culture.</title>
        <authorList>
            <person name="Gilroy R."/>
            <person name="Ravi A."/>
            <person name="Getino M."/>
            <person name="Pursley I."/>
            <person name="Horton D.L."/>
            <person name="Alikhan N.F."/>
            <person name="Baker D."/>
            <person name="Gharbi K."/>
            <person name="Hall N."/>
            <person name="Watson M."/>
            <person name="Adriaenssens E.M."/>
            <person name="Foster-Nyarko E."/>
            <person name="Jarju S."/>
            <person name="Secka A."/>
            <person name="Antonio M."/>
            <person name="Oren A."/>
            <person name="Chaudhuri R.R."/>
            <person name="La Ragione R."/>
            <person name="Hildebrand F."/>
            <person name="Pallen M.J."/>
        </authorList>
    </citation>
    <scope>NUCLEOTIDE SEQUENCE</scope>
    <source>
        <strain evidence="1">7293</strain>
    </source>
</reference>
<evidence type="ECO:0000313" key="2">
    <source>
        <dbReference type="Proteomes" id="UP000823615"/>
    </source>
</evidence>
<dbReference type="Gene3D" id="3.30.565.10">
    <property type="entry name" value="Histidine kinase-like ATPase, C-terminal domain"/>
    <property type="match status" value="1"/>
</dbReference>
<dbReference type="EMBL" id="JADIMT010000069">
    <property type="protein sequence ID" value="MBO8436529.1"/>
    <property type="molecule type" value="Genomic_DNA"/>
</dbReference>